<comment type="catalytic activity">
    <reaction evidence="8">
        <text>Couples ATP hydrolysis with the unwinding of duplex DNA by translocating in the 3'-5' direction.</text>
        <dbReference type="EC" id="5.6.2.4"/>
    </reaction>
</comment>
<dbReference type="GO" id="GO:0005524">
    <property type="term" value="F:ATP binding"/>
    <property type="evidence" value="ECO:0007669"/>
    <property type="project" value="UniProtKB-UniRule"/>
</dbReference>
<evidence type="ECO:0000256" key="5">
    <source>
        <dbReference type="ARBA" id="ARBA00022840"/>
    </source>
</evidence>
<dbReference type="InterPro" id="IPR013986">
    <property type="entry name" value="DExx_box_DNA_helicase_dom_sf"/>
</dbReference>
<evidence type="ECO:0000313" key="16">
    <source>
        <dbReference type="Proteomes" id="UP000242999"/>
    </source>
</evidence>
<evidence type="ECO:0000256" key="7">
    <source>
        <dbReference type="ARBA" id="ARBA00023235"/>
    </source>
</evidence>
<dbReference type="Proteomes" id="UP000242999">
    <property type="component" value="Unassembled WGS sequence"/>
</dbReference>
<dbReference type="InterPro" id="IPR014017">
    <property type="entry name" value="DNA_helicase_UvrD-like_C"/>
</dbReference>
<keyword evidence="4 12" id="KW-0347">Helicase</keyword>
<name>A0A1H6S6P5_9GAMM</name>
<dbReference type="GO" id="GO:0003677">
    <property type="term" value="F:DNA binding"/>
    <property type="evidence" value="ECO:0007669"/>
    <property type="project" value="UniProtKB-KW"/>
</dbReference>
<feature type="binding site" evidence="12">
    <location>
        <begin position="23"/>
        <end position="30"/>
    </location>
    <ligand>
        <name>ATP</name>
        <dbReference type="ChEBI" id="CHEBI:30616"/>
    </ligand>
</feature>
<dbReference type="EC" id="5.6.2.4" evidence="9"/>
<evidence type="ECO:0000259" key="13">
    <source>
        <dbReference type="PROSITE" id="PS51198"/>
    </source>
</evidence>
<dbReference type="InterPro" id="IPR014016">
    <property type="entry name" value="UvrD-like_ATP-bd"/>
</dbReference>
<dbReference type="Pfam" id="PF00580">
    <property type="entry name" value="UvrD-helicase"/>
    <property type="match status" value="1"/>
</dbReference>
<dbReference type="Gene3D" id="3.40.50.300">
    <property type="entry name" value="P-loop containing nucleotide triphosphate hydrolases"/>
    <property type="match status" value="2"/>
</dbReference>
<dbReference type="GO" id="GO:0043138">
    <property type="term" value="F:3'-5' DNA helicase activity"/>
    <property type="evidence" value="ECO:0007669"/>
    <property type="project" value="UniProtKB-EC"/>
</dbReference>
<gene>
    <name evidence="15" type="ORF">SAMN05421831_105144</name>
</gene>
<keyword evidence="7" id="KW-0413">Isomerase</keyword>
<dbReference type="PANTHER" id="PTHR11070:SF2">
    <property type="entry name" value="ATP-DEPENDENT DNA HELICASE SRS2"/>
    <property type="match status" value="1"/>
</dbReference>
<dbReference type="InterPro" id="IPR000212">
    <property type="entry name" value="DNA_helicase_UvrD/REP"/>
</dbReference>
<dbReference type="SUPFAM" id="SSF52540">
    <property type="entry name" value="P-loop containing nucleoside triphosphate hydrolases"/>
    <property type="match status" value="1"/>
</dbReference>
<keyword evidence="5 12" id="KW-0067">ATP-binding</keyword>
<comment type="similarity">
    <text evidence="1">Belongs to the helicase family. UvrD subfamily.</text>
</comment>
<keyword evidence="16" id="KW-1185">Reference proteome</keyword>
<evidence type="ECO:0000256" key="10">
    <source>
        <dbReference type="ARBA" id="ARBA00034923"/>
    </source>
</evidence>
<dbReference type="CDD" id="cd17932">
    <property type="entry name" value="DEXQc_UvrD"/>
    <property type="match status" value="1"/>
</dbReference>
<keyword evidence="2 12" id="KW-0547">Nucleotide-binding</keyword>
<dbReference type="STRING" id="64971.SAMN05421831_105144"/>
<evidence type="ECO:0000256" key="4">
    <source>
        <dbReference type="ARBA" id="ARBA00022806"/>
    </source>
</evidence>
<feature type="domain" description="UvrD-like helicase ATP-binding" evidence="13">
    <location>
        <begin position="2"/>
        <end position="297"/>
    </location>
</feature>
<evidence type="ECO:0000256" key="8">
    <source>
        <dbReference type="ARBA" id="ARBA00034617"/>
    </source>
</evidence>
<dbReference type="InterPro" id="IPR027417">
    <property type="entry name" value="P-loop_NTPase"/>
</dbReference>
<dbReference type="PROSITE" id="PS51198">
    <property type="entry name" value="UVRD_HELICASE_ATP_BIND"/>
    <property type="match status" value="1"/>
</dbReference>
<dbReference type="PROSITE" id="PS51217">
    <property type="entry name" value="UVRD_HELICASE_CTER"/>
    <property type="match status" value="1"/>
</dbReference>
<accession>A0A1H6S6P5</accession>
<keyword evidence="6" id="KW-0238">DNA-binding</keyword>
<dbReference type="EMBL" id="FNYH01000005">
    <property type="protein sequence ID" value="SEI61554.1"/>
    <property type="molecule type" value="Genomic_DNA"/>
</dbReference>
<dbReference type="GO" id="GO:0000725">
    <property type="term" value="P:recombinational repair"/>
    <property type="evidence" value="ECO:0007669"/>
    <property type="project" value="TreeGrafter"/>
</dbReference>
<evidence type="ECO:0000259" key="14">
    <source>
        <dbReference type="PROSITE" id="PS51217"/>
    </source>
</evidence>
<dbReference type="PANTHER" id="PTHR11070">
    <property type="entry name" value="UVRD / RECB / PCRA DNA HELICASE FAMILY MEMBER"/>
    <property type="match status" value="1"/>
</dbReference>
<dbReference type="AlphaFoldDB" id="A0A1H6S6P5"/>
<reference evidence="16" key="1">
    <citation type="submission" date="2016-10" db="EMBL/GenBank/DDBJ databases">
        <authorList>
            <person name="Varghese N."/>
            <person name="Submissions S."/>
        </authorList>
    </citation>
    <scope>NUCLEOTIDE SEQUENCE [LARGE SCALE GENOMIC DNA]</scope>
    <source>
        <strain evidence="16">DSM 7165</strain>
    </source>
</reference>
<evidence type="ECO:0000256" key="3">
    <source>
        <dbReference type="ARBA" id="ARBA00022801"/>
    </source>
</evidence>
<sequence length="722" mass="83505">MYKLTAEQAAVVKHTQGHARVSAVAGSGKTSTLVERVAYLLDQGVLARRLLVVMYNRSAREDFQQRLSRRLPANLAATLDVRTFHSFGWRLCHQWQRRGILASRQLQTQTWQWEKIAKQCMHVLAGQVNKSDLGDFNIEKALEDSHLQAFQSFCDHVKSGLEDASQTFTTGKYQQEYLYFIKGFDVFEKLCAQQGVMFFNDLLYRPLQALIKNPQLAKALQGFVDYIIVDEYQDVNPVQEYLLEIVAGESAQLMVVGDIDQCIYEWRGARPDYMLKHFETRFHPVTDYQLSYSFRFGPQIAFAANACIRHNQARLHNQLSIAYPESQDTKIDTKVGISQLIDMLDTWRSQANNAPEIGILVRHWSLSLTVQLVLLQMKIPFKIGRQDKFVFNLPSIQTLFSYMYLAYQDKISSLEQIPEEKRENYFYAILSAPSLYLRREQKKVLVKALAQIKDLKDLKKTSIKEVLPTASVTMQKKIQERLNILHRLLTPARLKSTARLVKHLLKVLDAHAQLEKQASQEEDALEAVRLLETFESYIKQQDAPLDVWLARWHNQEDTNQWQMHRASIEISSVHGAKGREWHTVILWGLQEGDFPCILRHQILEARELEAERRLFYVAMTRAKRHLILFIPNEKSDSSCVSRFVKEACWQQAQVLKKEDIQTKTLNQVAFLPAPWNQESRQVLQAYLDKFNQISLKEIAGNPIKKPADHAEIIPQAFCTIEQ</sequence>
<proteinExistence type="inferred from homology"/>
<dbReference type="Gene3D" id="1.10.10.160">
    <property type="match status" value="1"/>
</dbReference>
<evidence type="ECO:0000256" key="6">
    <source>
        <dbReference type="ARBA" id="ARBA00023125"/>
    </source>
</evidence>
<dbReference type="Pfam" id="PF13361">
    <property type="entry name" value="UvrD_C"/>
    <property type="match status" value="1"/>
</dbReference>
<evidence type="ECO:0000256" key="9">
    <source>
        <dbReference type="ARBA" id="ARBA00034808"/>
    </source>
</evidence>
<dbReference type="GO" id="GO:0016887">
    <property type="term" value="F:ATP hydrolysis activity"/>
    <property type="evidence" value="ECO:0007669"/>
    <property type="project" value="RHEA"/>
</dbReference>
<evidence type="ECO:0000256" key="11">
    <source>
        <dbReference type="ARBA" id="ARBA00048988"/>
    </source>
</evidence>
<dbReference type="Gene3D" id="1.10.486.10">
    <property type="entry name" value="PCRA, domain 4"/>
    <property type="match status" value="1"/>
</dbReference>
<comment type="catalytic activity">
    <reaction evidence="11">
        <text>ATP + H2O = ADP + phosphate + H(+)</text>
        <dbReference type="Rhea" id="RHEA:13065"/>
        <dbReference type="ChEBI" id="CHEBI:15377"/>
        <dbReference type="ChEBI" id="CHEBI:15378"/>
        <dbReference type="ChEBI" id="CHEBI:30616"/>
        <dbReference type="ChEBI" id="CHEBI:43474"/>
        <dbReference type="ChEBI" id="CHEBI:456216"/>
        <dbReference type="EC" id="5.6.2.4"/>
    </reaction>
</comment>
<dbReference type="RefSeq" id="WP_177166818.1">
    <property type="nucleotide sequence ID" value="NZ_FNYH01000005.1"/>
</dbReference>
<keyword evidence="3 12" id="KW-0378">Hydrolase</keyword>
<feature type="domain" description="UvrD-like helicase C-terminal" evidence="14">
    <location>
        <begin position="298"/>
        <end position="578"/>
    </location>
</feature>
<evidence type="ECO:0000256" key="2">
    <source>
        <dbReference type="ARBA" id="ARBA00022741"/>
    </source>
</evidence>
<organism evidence="15 16">
    <name type="scientific">Allopseudospirillum japonicum</name>
    <dbReference type="NCBI Taxonomy" id="64971"/>
    <lineage>
        <taxon>Bacteria</taxon>
        <taxon>Pseudomonadati</taxon>
        <taxon>Pseudomonadota</taxon>
        <taxon>Gammaproteobacteria</taxon>
        <taxon>Oceanospirillales</taxon>
        <taxon>Oceanospirillaceae</taxon>
        <taxon>Allopseudospirillum</taxon>
    </lineage>
</organism>
<evidence type="ECO:0000256" key="1">
    <source>
        <dbReference type="ARBA" id="ARBA00009922"/>
    </source>
</evidence>
<evidence type="ECO:0000313" key="15">
    <source>
        <dbReference type="EMBL" id="SEI61554.1"/>
    </source>
</evidence>
<evidence type="ECO:0000256" key="12">
    <source>
        <dbReference type="PROSITE-ProRule" id="PRU00560"/>
    </source>
</evidence>
<protein>
    <recommendedName>
        <fullName evidence="9">DNA 3'-5' helicase</fullName>
        <ecNumber evidence="9">5.6.2.4</ecNumber>
    </recommendedName>
    <alternativeName>
        <fullName evidence="10">DNA 3'-5' helicase II</fullName>
    </alternativeName>
</protein>